<dbReference type="InterPro" id="IPR001048">
    <property type="entry name" value="Asp/Glu/Uridylate_kinase"/>
</dbReference>
<protein>
    <recommendedName>
        <fullName evidence="5">Aspartate/glutamate/uridylate kinase domain-containing protein</fullName>
    </recommendedName>
</protein>
<organism evidence="6 7">
    <name type="scientific">Peronospora effusa</name>
    <dbReference type="NCBI Taxonomy" id="542832"/>
    <lineage>
        <taxon>Eukaryota</taxon>
        <taxon>Sar</taxon>
        <taxon>Stramenopiles</taxon>
        <taxon>Oomycota</taxon>
        <taxon>Peronosporomycetes</taxon>
        <taxon>Peronosporales</taxon>
        <taxon>Peronosporaceae</taxon>
        <taxon>Peronospora</taxon>
    </lineage>
</organism>
<dbReference type="CDD" id="cd20270">
    <property type="entry name" value="Complex1_LYR_SDHAF3_LYRM10"/>
    <property type="match status" value="1"/>
</dbReference>
<keyword evidence="3" id="KW-0418">Kinase</keyword>
<keyword evidence="2" id="KW-0547">Nucleotide-binding</keyword>
<dbReference type="GO" id="GO:0016301">
    <property type="term" value="F:kinase activity"/>
    <property type="evidence" value="ECO:0007669"/>
    <property type="project" value="UniProtKB-KW"/>
</dbReference>
<evidence type="ECO:0000256" key="1">
    <source>
        <dbReference type="ARBA" id="ARBA00022679"/>
    </source>
</evidence>
<dbReference type="AlphaFoldDB" id="A0A3R7XYD6"/>
<dbReference type="PANTHER" id="PTHR11063:SF8">
    <property type="entry name" value="DELTA-1-PYRROLINE-5-CARBOXYLATE SYNTHASE"/>
    <property type="match status" value="1"/>
</dbReference>
<dbReference type="PRINTS" id="PR00474">
    <property type="entry name" value="GLU5KINASE"/>
</dbReference>
<dbReference type="Gene3D" id="3.40.1160.10">
    <property type="entry name" value="Acetylglutamate kinase-like"/>
    <property type="match status" value="1"/>
</dbReference>
<dbReference type="InterPro" id="IPR036393">
    <property type="entry name" value="AceGlu_kinase-like_sf"/>
</dbReference>
<dbReference type="EMBL" id="QKXF01000112">
    <property type="protein sequence ID" value="RQM16657.1"/>
    <property type="molecule type" value="Genomic_DNA"/>
</dbReference>
<sequence length="439" mass="49134">MVAARSQVLTLYKRILTLHRHKLTPHMRVLGDQYVRDEFKRHKSAESKFVPLFLREWEEYATVMDQKKDRFGQELSAEDQKLLDNEQKMKLQSLQDAAKKVGETIKCKLESLDICIARISVVTHQPKMREIDYDLHRARTVLIKIGTEIVHSPEGLLAMGQIGNIVEQIAALHMRGHNIILVSSGSVSIGKMVLHRQYLLSGSMQSHLGGQVDDNAQFDEKACAAAGQSGLQSLYEMLFAQYHLACSQVLASDADFREPQVRSNLQRTVRALLDVGIIPVINENDIITRRTTPLITENKIAWDNDSLAALFAQEMMVDLMVLLTDVDGIYTGTTNDRKLILRFQRGDKQIIAPESRVGTIGQIDKLHSCIRAVDSGAVRAAVVAKAEQGVLLRILNGERVGTLFVANGERIGDAEAEKQHIDPLYSGIAPRDRRTISKL</sequence>
<evidence type="ECO:0000313" key="7">
    <source>
        <dbReference type="Proteomes" id="UP000286097"/>
    </source>
</evidence>
<evidence type="ECO:0000256" key="3">
    <source>
        <dbReference type="ARBA" id="ARBA00022777"/>
    </source>
</evidence>
<dbReference type="Proteomes" id="UP000286097">
    <property type="component" value="Unassembled WGS sequence"/>
</dbReference>
<dbReference type="VEuPathDB" id="FungiDB:DD237_003755"/>
<evidence type="ECO:0000256" key="2">
    <source>
        <dbReference type="ARBA" id="ARBA00022741"/>
    </source>
</evidence>
<dbReference type="SUPFAM" id="SSF53633">
    <property type="entry name" value="Carbamate kinase-like"/>
    <property type="match status" value="1"/>
</dbReference>
<evidence type="ECO:0000313" key="6">
    <source>
        <dbReference type="EMBL" id="RQM16657.1"/>
    </source>
</evidence>
<proteinExistence type="predicted"/>
<name>A0A3R7XYD6_9STRA</name>
<evidence type="ECO:0000256" key="4">
    <source>
        <dbReference type="ARBA" id="ARBA00022840"/>
    </source>
</evidence>
<dbReference type="InterPro" id="IPR001057">
    <property type="entry name" value="Glu/AcGlu_kinase"/>
</dbReference>
<dbReference type="GO" id="GO:0005524">
    <property type="term" value="F:ATP binding"/>
    <property type="evidence" value="ECO:0007669"/>
    <property type="project" value="UniProtKB-KW"/>
</dbReference>
<dbReference type="Pfam" id="PF00696">
    <property type="entry name" value="AA_kinase"/>
    <property type="match status" value="1"/>
</dbReference>
<dbReference type="FunFam" id="3.40.1160.10:FF:000042">
    <property type="entry name" value="Delta-1-pyrroline-5-carboxylate synthase"/>
    <property type="match status" value="1"/>
</dbReference>
<dbReference type="Pfam" id="PF13233">
    <property type="entry name" value="Complex1_LYR_2"/>
    <property type="match status" value="1"/>
</dbReference>
<keyword evidence="4" id="KW-0067">ATP-binding</keyword>
<gene>
    <name evidence="6" type="ORF">DD237_003755</name>
</gene>
<accession>A0A3R7XYD6</accession>
<keyword evidence="1" id="KW-0808">Transferase</keyword>
<evidence type="ECO:0000259" key="5">
    <source>
        <dbReference type="Pfam" id="PF00696"/>
    </source>
</evidence>
<feature type="domain" description="Aspartate/glutamate/uridylate kinase" evidence="5">
    <location>
        <begin position="140"/>
        <end position="383"/>
    </location>
</feature>
<dbReference type="GO" id="GO:0004350">
    <property type="term" value="F:glutamate-5-semialdehyde dehydrogenase activity"/>
    <property type="evidence" value="ECO:0007669"/>
    <property type="project" value="TreeGrafter"/>
</dbReference>
<dbReference type="PANTHER" id="PTHR11063">
    <property type="entry name" value="GLUTAMATE SEMIALDEHYDE DEHYDROGENASE"/>
    <property type="match status" value="1"/>
</dbReference>
<reference evidence="6 7" key="1">
    <citation type="submission" date="2018-06" db="EMBL/GenBank/DDBJ databases">
        <title>Comparative genomics of downy mildews reveals potential adaptations to biotrophy.</title>
        <authorList>
            <person name="Fletcher K."/>
            <person name="Klosterman S.J."/>
            <person name="Derevnina L."/>
            <person name="Martin F."/>
            <person name="Koike S."/>
            <person name="Reyes Chin-Wo S."/>
            <person name="Mou B."/>
            <person name="Michelmore R."/>
        </authorList>
    </citation>
    <scope>NUCLEOTIDE SEQUENCE [LARGE SCALE GENOMIC DNA]</scope>
    <source>
        <strain evidence="6 7">R13</strain>
    </source>
</reference>
<comment type="caution">
    <text evidence="6">The sequence shown here is derived from an EMBL/GenBank/DDBJ whole genome shotgun (WGS) entry which is preliminary data.</text>
</comment>